<organism evidence="2 3">
    <name type="scientific">Thalassotalea marina</name>
    <dbReference type="NCBI Taxonomy" id="1673741"/>
    <lineage>
        <taxon>Bacteria</taxon>
        <taxon>Pseudomonadati</taxon>
        <taxon>Pseudomonadota</taxon>
        <taxon>Gammaproteobacteria</taxon>
        <taxon>Alteromonadales</taxon>
        <taxon>Colwelliaceae</taxon>
        <taxon>Thalassotalea</taxon>
    </lineage>
</organism>
<dbReference type="InterPro" id="IPR015867">
    <property type="entry name" value="N-reg_PII/ATP_PRibTrfase_C"/>
</dbReference>
<dbReference type="PANTHER" id="PTHR23419">
    <property type="entry name" value="DIVALENT CATION TOLERANCE CUTA-RELATED"/>
    <property type="match status" value="1"/>
</dbReference>
<dbReference type="InterPro" id="IPR004323">
    <property type="entry name" value="Ion_tolerance_CutA"/>
</dbReference>
<dbReference type="PANTHER" id="PTHR23419:SF8">
    <property type="entry name" value="FI09726P"/>
    <property type="match status" value="1"/>
</dbReference>
<dbReference type="GO" id="GO:0005507">
    <property type="term" value="F:copper ion binding"/>
    <property type="evidence" value="ECO:0007669"/>
    <property type="project" value="TreeGrafter"/>
</dbReference>
<dbReference type="InterPro" id="IPR011322">
    <property type="entry name" value="N-reg_PII-like_a/b"/>
</dbReference>
<gene>
    <name evidence="2" type="primary">cutA</name>
    <name evidence="2" type="ORF">GCM10017161_37490</name>
</gene>
<reference evidence="2" key="2">
    <citation type="submission" date="2020-09" db="EMBL/GenBank/DDBJ databases">
        <authorList>
            <person name="Sun Q."/>
            <person name="Kim S."/>
        </authorList>
    </citation>
    <scope>NUCLEOTIDE SEQUENCE</scope>
    <source>
        <strain evidence="2">KCTC 42731</strain>
    </source>
</reference>
<dbReference type="EMBL" id="BNCK01000010">
    <property type="protein sequence ID" value="GHG04442.1"/>
    <property type="molecule type" value="Genomic_DNA"/>
</dbReference>
<reference evidence="2" key="1">
    <citation type="journal article" date="2014" name="Int. J. Syst. Evol. Microbiol.">
        <title>Complete genome sequence of Corynebacterium casei LMG S-19264T (=DSM 44701T), isolated from a smear-ripened cheese.</title>
        <authorList>
            <consortium name="US DOE Joint Genome Institute (JGI-PGF)"/>
            <person name="Walter F."/>
            <person name="Albersmeier A."/>
            <person name="Kalinowski J."/>
            <person name="Ruckert C."/>
        </authorList>
    </citation>
    <scope>NUCLEOTIDE SEQUENCE</scope>
    <source>
        <strain evidence="2">KCTC 42731</strain>
    </source>
</reference>
<sequence>MYQIVLCNCPNDEIASQIAKHLVELKLAACVNVIPGVRSVYQWQGKIEIDHEVQLIIKTRQSLFEQLSREITQLHPYDVPEIIAMEIAAGNHAYLQWLEESLTHDDKKTS</sequence>
<dbReference type="SUPFAM" id="SSF54913">
    <property type="entry name" value="GlnB-like"/>
    <property type="match status" value="1"/>
</dbReference>
<comment type="similarity">
    <text evidence="1">Belongs to the CutA family.</text>
</comment>
<protein>
    <submittedName>
        <fullName evidence="2">Divalent-cation tolerance protein CutA</fullName>
    </submittedName>
</protein>
<dbReference type="GO" id="GO:0010038">
    <property type="term" value="P:response to metal ion"/>
    <property type="evidence" value="ECO:0007669"/>
    <property type="project" value="InterPro"/>
</dbReference>
<dbReference type="Gene3D" id="3.30.70.120">
    <property type="match status" value="1"/>
</dbReference>
<dbReference type="RefSeq" id="WP_189773850.1">
    <property type="nucleotide sequence ID" value="NZ_BNCK01000010.1"/>
</dbReference>
<keyword evidence="3" id="KW-1185">Reference proteome</keyword>
<dbReference type="Pfam" id="PF03091">
    <property type="entry name" value="CutA1"/>
    <property type="match status" value="1"/>
</dbReference>
<name>A0A919BP34_9GAMM</name>
<evidence type="ECO:0000313" key="2">
    <source>
        <dbReference type="EMBL" id="GHG04442.1"/>
    </source>
</evidence>
<evidence type="ECO:0000313" key="3">
    <source>
        <dbReference type="Proteomes" id="UP000623842"/>
    </source>
</evidence>
<comment type="caution">
    <text evidence="2">The sequence shown here is derived from an EMBL/GenBank/DDBJ whole genome shotgun (WGS) entry which is preliminary data.</text>
</comment>
<dbReference type="Proteomes" id="UP000623842">
    <property type="component" value="Unassembled WGS sequence"/>
</dbReference>
<evidence type="ECO:0000256" key="1">
    <source>
        <dbReference type="ARBA" id="ARBA00010169"/>
    </source>
</evidence>
<proteinExistence type="inferred from homology"/>
<accession>A0A919BP34</accession>
<dbReference type="AlphaFoldDB" id="A0A919BP34"/>